<dbReference type="InterPro" id="IPR047641">
    <property type="entry name" value="ABC_transpr_MalK/UgpC-like"/>
</dbReference>
<dbReference type="OrthoDB" id="9802264at2"/>
<evidence type="ECO:0000256" key="3">
    <source>
        <dbReference type="ARBA" id="ARBA00022448"/>
    </source>
</evidence>
<evidence type="ECO:0000313" key="11">
    <source>
        <dbReference type="EMBL" id="TPW30225.1"/>
    </source>
</evidence>
<dbReference type="SUPFAM" id="SSF50331">
    <property type="entry name" value="MOP-like"/>
    <property type="match status" value="1"/>
</dbReference>
<dbReference type="GO" id="GO:0140359">
    <property type="term" value="F:ABC-type transporter activity"/>
    <property type="evidence" value="ECO:0007669"/>
    <property type="project" value="UniProtKB-ARBA"/>
</dbReference>
<proteinExistence type="inferred from homology"/>
<dbReference type="SMART" id="SM00382">
    <property type="entry name" value="AAA"/>
    <property type="match status" value="1"/>
</dbReference>
<dbReference type="EMBL" id="VHLH01000007">
    <property type="protein sequence ID" value="TPW30225.1"/>
    <property type="molecule type" value="Genomic_DNA"/>
</dbReference>
<dbReference type="InterPro" id="IPR008995">
    <property type="entry name" value="Mo/tungstate-bd_C_term_dom"/>
</dbReference>
<reference evidence="11 12" key="1">
    <citation type="submission" date="2019-06" db="EMBL/GenBank/DDBJ databases">
        <authorList>
            <person name="Li M."/>
        </authorList>
    </citation>
    <scope>NUCLEOTIDE SEQUENCE [LARGE SCALE GENOMIC DNA]</scope>
    <source>
        <strain evidence="11 12">BGMRC6574</strain>
    </source>
</reference>
<dbReference type="PANTHER" id="PTHR43875:SF15">
    <property type="entry name" value="TREHALOSE IMPORT ATP-BINDING PROTEIN SUGC"/>
    <property type="match status" value="1"/>
</dbReference>
<accession>A0A506UBK5</accession>
<evidence type="ECO:0000313" key="12">
    <source>
        <dbReference type="Proteomes" id="UP000320314"/>
    </source>
</evidence>
<feature type="domain" description="ABC transporter" evidence="10">
    <location>
        <begin position="30"/>
        <end position="278"/>
    </location>
</feature>
<evidence type="ECO:0000256" key="9">
    <source>
        <dbReference type="ARBA" id="ARBA00023136"/>
    </source>
</evidence>
<keyword evidence="3" id="KW-0813">Transport</keyword>
<dbReference type="GO" id="GO:0055052">
    <property type="term" value="C:ATP-binding cassette (ABC) transporter complex, substrate-binding subunit-containing"/>
    <property type="evidence" value="ECO:0007669"/>
    <property type="project" value="TreeGrafter"/>
</dbReference>
<keyword evidence="4" id="KW-1003">Cell membrane</keyword>
<dbReference type="Proteomes" id="UP000320314">
    <property type="component" value="Unassembled WGS sequence"/>
</dbReference>
<keyword evidence="7 11" id="KW-0067">ATP-binding</keyword>
<keyword evidence="9" id="KW-0472">Membrane</keyword>
<keyword evidence="6" id="KW-0547">Nucleotide-binding</keyword>
<keyword evidence="5" id="KW-0997">Cell inner membrane</keyword>
<evidence type="ECO:0000256" key="2">
    <source>
        <dbReference type="ARBA" id="ARBA00005417"/>
    </source>
</evidence>
<evidence type="ECO:0000256" key="8">
    <source>
        <dbReference type="ARBA" id="ARBA00022967"/>
    </source>
</evidence>
<dbReference type="PROSITE" id="PS50893">
    <property type="entry name" value="ABC_TRANSPORTER_2"/>
    <property type="match status" value="1"/>
</dbReference>
<comment type="caution">
    <text evidence="11">The sequence shown here is derived from an EMBL/GenBank/DDBJ whole genome shotgun (WGS) entry which is preliminary data.</text>
</comment>
<dbReference type="Gene3D" id="3.40.50.300">
    <property type="entry name" value="P-loop containing nucleotide triphosphate hydrolases"/>
    <property type="match status" value="1"/>
</dbReference>
<dbReference type="GO" id="GO:0016887">
    <property type="term" value="F:ATP hydrolysis activity"/>
    <property type="evidence" value="ECO:0007669"/>
    <property type="project" value="InterPro"/>
</dbReference>
<dbReference type="InterPro" id="IPR027417">
    <property type="entry name" value="P-loop_NTPase"/>
</dbReference>
<dbReference type="InterPro" id="IPR003439">
    <property type="entry name" value="ABC_transporter-like_ATP-bd"/>
</dbReference>
<dbReference type="GO" id="GO:0005524">
    <property type="term" value="F:ATP binding"/>
    <property type="evidence" value="ECO:0007669"/>
    <property type="project" value="UniProtKB-KW"/>
</dbReference>
<name>A0A506UBK5_9HYPH</name>
<dbReference type="InterPro" id="IPR013611">
    <property type="entry name" value="Transp-assoc_OB_typ2"/>
</dbReference>
<comment type="similarity">
    <text evidence="2">Belongs to the ABC transporter superfamily.</text>
</comment>
<evidence type="ECO:0000256" key="7">
    <source>
        <dbReference type="ARBA" id="ARBA00022840"/>
    </source>
</evidence>
<dbReference type="Pfam" id="PF08402">
    <property type="entry name" value="TOBE_2"/>
    <property type="match status" value="1"/>
</dbReference>
<gene>
    <name evidence="11" type="ORF">FJU11_05725</name>
</gene>
<evidence type="ECO:0000256" key="4">
    <source>
        <dbReference type="ARBA" id="ARBA00022475"/>
    </source>
</evidence>
<dbReference type="PANTHER" id="PTHR43875">
    <property type="entry name" value="MALTODEXTRIN IMPORT ATP-BINDING PROTEIN MSMX"/>
    <property type="match status" value="1"/>
</dbReference>
<evidence type="ECO:0000256" key="6">
    <source>
        <dbReference type="ARBA" id="ARBA00022741"/>
    </source>
</evidence>
<keyword evidence="12" id="KW-1185">Reference proteome</keyword>
<dbReference type="FunFam" id="3.40.50.300:FF:000042">
    <property type="entry name" value="Maltose/maltodextrin ABC transporter, ATP-binding protein"/>
    <property type="match status" value="1"/>
</dbReference>
<sequence>MNVHFARTVEVCAVSPSALGRGRMVQAKDLEIEGLVCRYATTMALHGLDFRVAAGEFVSILGPSGCGKSTLLRAIAGLVPTTEGSIRVEGKSIDGLRPSERAVAFVFQSYALYPHMTCRANLAAPLVMTELSAFGRSAVFGRLSPRARRVQASIGERVAATAKQLEIDGLLDRRPAALSGGQRQRVALGRALIREPDLFLLDEPLANLDAALRNRTRSDLRALQRRIGATTLFVTHDQAEAMAISDRIIVMFDGRIRQIGTPDELYRAPADLDVARFLSQPHLNVVPAEIVRRALGERTRAGDIRIGGRPLSAIEGVVAFRPEHATMARLDEPALPGLRVRVDHAEHGGSEANLFVRLVADDTPCVVRIASRAIADWPSGREGVLHFELDATHVFPGEHADMGEPGLSGRAVA</sequence>
<protein>
    <submittedName>
        <fullName evidence="11">ABC transporter ATP-binding protein</fullName>
    </submittedName>
</protein>
<dbReference type="SUPFAM" id="SSF52540">
    <property type="entry name" value="P-loop containing nucleoside triphosphate hydrolases"/>
    <property type="match status" value="1"/>
</dbReference>
<dbReference type="PROSITE" id="PS00211">
    <property type="entry name" value="ABC_TRANSPORTER_1"/>
    <property type="match status" value="1"/>
</dbReference>
<evidence type="ECO:0000256" key="5">
    <source>
        <dbReference type="ARBA" id="ARBA00022519"/>
    </source>
</evidence>
<comment type="subcellular location">
    <subcellularLocation>
        <location evidence="1">Cell inner membrane</location>
        <topology evidence="1">Peripheral membrane protein</topology>
    </subcellularLocation>
</comment>
<evidence type="ECO:0000259" key="10">
    <source>
        <dbReference type="PROSITE" id="PS50893"/>
    </source>
</evidence>
<keyword evidence="8" id="KW-1278">Translocase</keyword>
<dbReference type="Pfam" id="PF00005">
    <property type="entry name" value="ABC_tran"/>
    <property type="match status" value="1"/>
</dbReference>
<organism evidence="11 12">
    <name type="scientific">Pararhizobium mangrovi</name>
    <dbReference type="NCBI Taxonomy" id="2590452"/>
    <lineage>
        <taxon>Bacteria</taxon>
        <taxon>Pseudomonadati</taxon>
        <taxon>Pseudomonadota</taxon>
        <taxon>Alphaproteobacteria</taxon>
        <taxon>Hyphomicrobiales</taxon>
        <taxon>Rhizobiaceae</taxon>
        <taxon>Rhizobium/Agrobacterium group</taxon>
        <taxon>Pararhizobium</taxon>
    </lineage>
</organism>
<dbReference type="InterPro" id="IPR017871">
    <property type="entry name" value="ABC_transporter-like_CS"/>
</dbReference>
<evidence type="ECO:0000256" key="1">
    <source>
        <dbReference type="ARBA" id="ARBA00004417"/>
    </source>
</evidence>
<dbReference type="AlphaFoldDB" id="A0A506UBK5"/>
<dbReference type="InterPro" id="IPR003593">
    <property type="entry name" value="AAA+_ATPase"/>
</dbReference>